<keyword evidence="7" id="KW-1133">Transmembrane helix</keyword>
<dbReference type="Pfam" id="PF23192">
    <property type="entry name" value="NOMO_12th"/>
    <property type="match status" value="1"/>
</dbReference>
<dbReference type="Gene3D" id="3.40.50.150">
    <property type="entry name" value="Vaccinia Virus protein VP39"/>
    <property type="match status" value="1"/>
</dbReference>
<feature type="compositionally biased region" description="Polar residues" evidence="11">
    <location>
        <begin position="2289"/>
        <end position="2303"/>
    </location>
</feature>
<feature type="compositionally biased region" description="Basic and acidic residues" evidence="11">
    <location>
        <begin position="785"/>
        <end position="802"/>
    </location>
</feature>
<dbReference type="InterPro" id="IPR056319">
    <property type="entry name" value="NOMO_7th"/>
</dbReference>
<dbReference type="InterPro" id="IPR051417">
    <property type="entry name" value="SDr/BOS_complex"/>
</dbReference>
<dbReference type="SUPFAM" id="SSF49478">
    <property type="entry name" value="Cna protein B-type domain"/>
    <property type="match status" value="2"/>
</dbReference>
<feature type="region of interest" description="Disordered" evidence="11">
    <location>
        <begin position="2289"/>
        <end position="2316"/>
    </location>
</feature>
<feature type="compositionally biased region" description="Basic residues" evidence="11">
    <location>
        <begin position="2307"/>
        <end position="2316"/>
    </location>
</feature>
<dbReference type="InterPro" id="IPR056189">
    <property type="entry name" value="NOMO_3rd"/>
</dbReference>
<dbReference type="FunCoup" id="A0A6P6Y264">
    <property type="interactions" value="1624"/>
</dbReference>
<dbReference type="InterPro" id="IPR029063">
    <property type="entry name" value="SAM-dependent_MTases_sf"/>
</dbReference>
<protein>
    <recommendedName>
        <fullName evidence="10">MICOS complex subunit MIC60</fullName>
    </recommendedName>
    <alternativeName>
        <fullName evidence="10">Mitofilin</fullName>
    </alternativeName>
</protein>
<dbReference type="Pfam" id="PF22898">
    <property type="entry name" value="NOMO1-like_1st"/>
    <property type="match status" value="1"/>
</dbReference>
<dbReference type="InterPro" id="IPR055073">
    <property type="entry name" value="NOMO1-like_9th"/>
</dbReference>
<dbReference type="InterPro" id="IPR019133">
    <property type="entry name" value="MIC60"/>
</dbReference>
<dbReference type="InterPro" id="IPR035969">
    <property type="entry name" value="Rab-GAP_TBC_sf"/>
</dbReference>
<feature type="region of interest" description="Disordered" evidence="11">
    <location>
        <begin position="1"/>
        <end position="21"/>
    </location>
</feature>
<evidence type="ECO:0000256" key="11">
    <source>
        <dbReference type="SAM" id="MobiDB-lite"/>
    </source>
</evidence>
<dbReference type="RefSeq" id="XP_027199355.1">
    <property type="nucleotide sequence ID" value="XM_027343554.1"/>
</dbReference>
<dbReference type="Pfam" id="PF07534">
    <property type="entry name" value="TLD"/>
    <property type="match status" value="1"/>
</dbReference>
<keyword evidence="9" id="KW-0472">Membrane</keyword>
<dbReference type="Pfam" id="PF23141">
    <property type="entry name" value="Ig_NOMO"/>
    <property type="match status" value="1"/>
</dbReference>
<feature type="domain" description="TLDc" evidence="12">
    <location>
        <begin position="292"/>
        <end position="470"/>
    </location>
</feature>
<keyword evidence="8 10" id="KW-0496">Mitochondrion</keyword>
<keyword evidence="5 10" id="KW-0999">Mitochondrion inner membrane</keyword>
<keyword evidence="4" id="KW-0732">Signal</keyword>
<dbReference type="OrthoDB" id="10263633at2759"/>
<dbReference type="SUPFAM" id="SSF53335">
    <property type="entry name" value="S-adenosyl-L-methionine-dependent methyltransferases"/>
    <property type="match status" value="1"/>
</dbReference>
<evidence type="ECO:0000256" key="1">
    <source>
        <dbReference type="ARBA" id="ARBA00004115"/>
    </source>
</evidence>
<dbReference type="PANTHER" id="PTHR23303:SF14">
    <property type="entry name" value="BOS COMPLEX SUBUNIT NOMO1-RELATED"/>
    <property type="match status" value="1"/>
</dbReference>
<dbReference type="InterPro" id="IPR006571">
    <property type="entry name" value="TLDc_dom"/>
</dbReference>
<dbReference type="InParanoid" id="A0A6P6Y264"/>
<feature type="region of interest" description="Disordered" evidence="11">
    <location>
        <begin position="771"/>
        <end position="818"/>
    </location>
</feature>
<dbReference type="PROSITE" id="PS51886">
    <property type="entry name" value="TLDC"/>
    <property type="match status" value="1"/>
</dbReference>
<dbReference type="SMART" id="SM00584">
    <property type="entry name" value="TLDc"/>
    <property type="match status" value="1"/>
</dbReference>
<proteinExistence type="inferred from homology"/>
<gene>
    <name evidence="14" type="primary">LOC113793508</name>
</gene>
<name>A0A6P6Y264_DERPT</name>
<evidence type="ECO:0000256" key="7">
    <source>
        <dbReference type="ARBA" id="ARBA00022989"/>
    </source>
</evidence>
<comment type="similarity">
    <text evidence="2 10">Belongs to the MICOS complex subunit Mic60 family.</text>
</comment>
<dbReference type="SUPFAM" id="SSF47923">
    <property type="entry name" value="Ypt/Rab-GAP domain of gyp1p"/>
    <property type="match status" value="1"/>
</dbReference>
<comment type="function">
    <text evidence="10">Component of the MICOS complex, a large protein complex of the mitochondrial inner membrane that plays crucial roles in the maintenance of crista junctions, inner membrane architecture, and formation of contact sites to the outer membrane.</text>
</comment>
<reference evidence="14" key="1">
    <citation type="submission" date="2025-08" db="UniProtKB">
        <authorList>
            <consortium name="RefSeq"/>
        </authorList>
    </citation>
    <scope>IDENTIFICATION</scope>
    <source>
        <strain evidence="14">Airmid</strain>
    </source>
</reference>
<dbReference type="InterPro" id="IPR056191">
    <property type="entry name" value="NOMO_12th"/>
</dbReference>
<evidence type="ECO:0000313" key="14">
    <source>
        <dbReference type="RefSeq" id="XP_027199355.1"/>
    </source>
</evidence>
<evidence type="ECO:0000256" key="8">
    <source>
        <dbReference type="ARBA" id="ARBA00023128"/>
    </source>
</evidence>
<dbReference type="GO" id="GO:0005789">
    <property type="term" value="C:endoplasmic reticulum membrane"/>
    <property type="evidence" value="ECO:0007669"/>
    <property type="project" value="UniProtKB-SubCell"/>
</dbReference>
<organism evidence="13 14">
    <name type="scientific">Dermatophagoides pteronyssinus</name>
    <name type="common">European house dust mite</name>
    <dbReference type="NCBI Taxonomy" id="6956"/>
    <lineage>
        <taxon>Eukaryota</taxon>
        <taxon>Metazoa</taxon>
        <taxon>Ecdysozoa</taxon>
        <taxon>Arthropoda</taxon>
        <taxon>Chelicerata</taxon>
        <taxon>Arachnida</taxon>
        <taxon>Acari</taxon>
        <taxon>Acariformes</taxon>
        <taxon>Sarcoptiformes</taxon>
        <taxon>Astigmata</taxon>
        <taxon>Psoroptidia</taxon>
        <taxon>Analgoidea</taxon>
        <taxon>Pyroglyphidae</taxon>
        <taxon>Dermatophagoidinae</taxon>
        <taxon>Dermatophagoides</taxon>
    </lineage>
</organism>
<dbReference type="KEGG" id="dpte:113793508"/>
<dbReference type="GO" id="GO:0005743">
    <property type="term" value="C:mitochondrial inner membrane"/>
    <property type="evidence" value="ECO:0007669"/>
    <property type="project" value="UniProtKB-SubCell"/>
</dbReference>
<keyword evidence="3 10" id="KW-0812">Transmembrane</keyword>
<sequence>MITQNTTIDDGSSDKLELEPTGPISSIISTKISTQSSISATPYTQLKVLMRTTSIGLNNPLRKTLWLGLSLRNNAVNADDFDTQFDNLAVNKLPNFVDPTTTRFYYLNSISRKHVATILWNLSQYVYRSIVALLMSRESRFIGINRIDRKCDALSLIRLANKFGVAKLSKIGSNGLEKLQDSDAAFADWIQWIFGCLPFHFCVRIVDCYLVEGEKFLYRIAMALARLFEKTQKKPLDIEQMRVFCQDIATIITPTQLIQQAIKITRFSRKDVMSQKDVTFGNRIAPRRFKSSILSWNQLDILWEWIPERIYIQEPLIAFCSDENGNSLRTFYSLCGDNEPTIILVKTIKNQIFGAYCSSSWSKRLDSGNRAGQFFGNGETFLFSIHPRIVKYEWVGKFRDVNHLTPSQQLFMSATNDSFSIGGGGGHFGLYIDENLSRGETHRCETFENEPLTNEDPYFDVATIEIIAFSVMSILIQTKLLIIKFVCGQVEKSSTSQFLSERYNAIALDATKTMQLVRRLLQECRINKSDPIIFIFECVLLYWPEESTTNLIYTLNKTFNKCNFVIFDLVNTKDKFSDLMQQSLVEQQTPLLGAGSFRSIDDWRTKLSKIECLHVHAWIMNDVYYKLIDQNERERIEKIDFFDEIELMLQLFNHYCLVMASNYSDFNCNFRRMLRLRPKLIRKFLSSQSHLNGTRHLSSQGSSKLKATFLLGTGAVAVTTLTLAYAKYDKQFADQLTSYAPFIKNLLDDSPTLKAKDDEIFEFHKKKTNKPTDAAKSINNFNQKSDGEGKTVLTEKKDEQTKIQEPQKLTNTSENQPKITEKDLKNEVLNLQLKAENPNVLEDEFRGQLKRLLYAFNEFYEEKRILYETENKRKQEVEMKNYLIQERASMSEEYEKSMKKLKQMENLLQSIFLPVRDQLDKQEKPSKKLWLLSQTLSKLLEHDRTLSKESMPIDIKEKIDCIRKVVEENFANETLIQIALKTLPDDAIKSGVYSEEDLVRRFHKVHKICNRVALVDKEYTNIFGYLKSYAYSYIRPLFQIEFEVSSNPIRIKEIPSEELEGKMEIDPNEWDAYDILQRVKLCVEHRNLEMAIRYANLLNGEPYVVAKDWIKDAREHLELSYFIHADEVVGCGGFVVSSVSINYEPIKIKLYTDRGIIKYISDCAPNNGYYFIPLYDFGKYVLRITPPQGWIFEPTEVEFNFDGKNDLCSKQTDINFVFKGFTIFGKVFSYNSLAGPKGVHITLRSKANKNVIKQNVTVDDGLYEFHEVLPGQYLIEASHDHWKFLKNTIVVDVVDDNINHRQASEPSDQLCSLGYSVVGKVVSEGRPIRGVQFALFSENHKPPFPLGCQETKPSFLSSLKINSKYHYLCYTLSNEDGQFKFEFLPIGKYIVHSFYDTQNIRFEVVPHQYEFEITNNDKDVGVLFEIGGFSVFGQILNKLNPNDKMENARIQFIDENKRYDDIEVLVKESNGKFSVNNIKTSNYLIKTTLDRYQFDDIKFLISPNSPNIPLITPSKFEICGKIILKNDEFKDENMELLVMEKETKNLIESVNIDNEEFCLFLPGGNYLFQMSTHLKFVQNVVEVVVNKPRSDIVFNQMTITLHGRIQLKSALLEGDDFLSVILSNDKMATKTLPINKLQKKSATDYRFVFENLLPGDYFVSLGGRQVNYFCWKENIIPIELNEKKPVEIIFEQKGYLLQIILSHISDLIIKSPSGYSTKIAKESIAQDRLIKHCVEETGKYSIIPSGCHNFLSSPDSNIIFDTETMSGQMIQLTALQHLVTAKIATTTNITDLQIFINTKSIEGERNKTLHINDGHKVKADVLEYNLKFHENPMSEIYIEPRSSQLIFKPSFYRFRLKDDCHLNGVTFHGRPGIFVNGKISQKISDVKIVIFDNETNQILQTVDTDNEGEYQAGPFDDEINLRIEAMKEDFVFKALPNKKGHFEVSKLSSISTMIVDENGNPLNEVLVSLSGGENNFRRNSFVNAEGKLLFDNLHSGQYFIRFLRKEYDFEPSSKMFDIDNGDNVVIKVVGKKVAFSCIGLVDSLNGEPEADIIVEAVGIRNIVENSTVQCTQLQEQSTSEIDGSFRILGLLPDCQYVIRLKADQLKNKNISKSIPKAHSVRLQNRDLSDLRFIVIYKSLQTDLTVSIQTKEEYLNTISIKLFRSNEPNAIFQQTLHNSFIFLPSVPLNNATYLLKLDSNLDDRTYQFEPIIHAIQANQSYLHLHFDFSVQRRYQHDGSNDQDIAHNSLYSLILFLIGLAIYNHRQVLEFYHKTPINVANISQIFTRSSLSNNENTSDGSHSSTNNNGKKKMKFKKN</sequence>
<evidence type="ECO:0000256" key="3">
    <source>
        <dbReference type="ARBA" id="ARBA00022692"/>
    </source>
</evidence>
<comment type="subcellular location">
    <subcellularLocation>
        <location evidence="1">Endoplasmic reticulum membrane</location>
        <topology evidence="1">Single-pass type I membrane protein</topology>
    </subcellularLocation>
    <subcellularLocation>
        <location evidence="10">Mitochondrion inner membrane</location>
        <topology evidence="10">Single-pass membrane protein</topology>
    </subcellularLocation>
</comment>
<dbReference type="InterPro" id="IPR055075">
    <property type="entry name" value="NOMO-like_N"/>
</dbReference>
<comment type="subunit">
    <text evidence="10">Component of the mitochondrial contact site and cristae organizing system (MICOS) complex.</text>
</comment>
<feature type="compositionally biased region" description="Polar residues" evidence="11">
    <location>
        <begin position="1"/>
        <end position="10"/>
    </location>
</feature>
<evidence type="ECO:0000256" key="2">
    <source>
        <dbReference type="ARBA" id="ARBA00010877"/>
    </source>
</evidence>
<dbReference type="PANTHER" id="PTHR23303">
    <property type="entry name" value="CARBOXYPEPTIDASE REGULATORY REGION-CONTAINING"/>
    <property type="match status" value="1"/>
</dbReference>
<dbReference type="Pfam" id="PF22904">
    <property type="entry name" value="NOMO1-like_2nd"/>
    <property type="match status" value="1"/>
</dbReference>
<dbReference type="Proteomes" id="UP000515146">
    <property type="component" value="Unplaced"/>
</dbReference>
<keyword evidence="13" id="KW-1185">Reference proteome</keyword>
<evidence type="ECO:0000256" key="9">
    <source>
        <dbReference type="ARBA" id="ARBA00023136"/>
    </source>
</evidence>
<dbReference type="Pfam" id="PF22902">
    <property type="entry name" value="NOMO1-like_9th"/>
    <property type="match status" value="1"/>
</dbReference>
<evidence type="ECO:0000256" key="6">
    <source>
        <dbReference type="ARBA" id="ARBA00022824"/>
    </source>
</evidence>
<evidence type="ECO:0000256" key="5">
    <source>
        <dbReference type="ARBA" id="ARBA00022792"/>
    </source>
</evidence>
<accession>A0A6P6Y264</accession>
<dbReference type="InterPro" id="IPR055074">
    <property type="entry name" value="NOMO1-3_2nd"/>
</dbReference>
<evidence type="ECO:0000256" key="4">
    <source>
        <dbReference type="ARBA" id="ARBA00022729"/>
    </source>
</evidence>
<evidence type="ECO:0000259" key="12">
    <source>
        <dbReference type="PROSITE" id="PS51886"/>
    </source>
</evidence>
<keyword evidence="6" id="KW-0256">Endoplasmic reticulum</keyword>
<dbReference type="Pfam" id="PF09731">
    <property type="entry name" value="Mitofilin"/>
    <property type="match status" value="1"/>
</dbReference>
<dbReference type="Gene3D" id="1.10.472.80">
    <property type="entry name" value="Ypt/Rab-GAP domain of gyp1p, domain 3"/>
    <property type="match status" value="1"/>
</dbReference>
<feature type="compositionally biased region" description="Polar residues" evidence="11">
    <location>
        <begin position="803"/>
        <end position="818"/>
    </location>
</feature>
<dbReference type="Pfam" id="PF23193">
    <property type="entry name" value="NOMO_3rd"/>
    <property type="match status" value="1"/>
</dbReference>
<evidence type="ECO:0000256" key="10">
    <source>
        <dbReference type="RuleBase" id="RU363000"/>
    </source>
</evidence>
<evidence type="ECO:0000313" key="13">
    <source>
        <dbReference type="Proteomes" id="UP000515146"/>
    </source>
</evidence>